<dbReference type="EMBL" id="JARBHB010000003">
    <property type="protein sequence ID" value="KAJ8888557.1"/>
    <property type="molecule type" value="Genomic_DNA"/>
</dbReference>
<evidence type="ECO:0000313" key="3">
    <source>
        <dbReference type="Proteomes" id="UP001159363"/>
    </source>
</evidence>
<evidence type="ECO:0000313" key="2">
    <source>
        <dbReference type="EMBL" id="KAJ8888557.1"/>
    </source>
</evidence>
<dbReference type="Proteomes" id="UP001159363">
    <property type="component" value="Chromosome 3"/>
</dbReference>
<keyword evidence="3" id="KW-1185">Reference proteome</keyword>
<feature type="region of interest" description="Disordered" evidence="1">
    <location>
        <begin position="84"/>
        <end position="108"/>
    </location>
</feature>
<reference evidence="2 3" key="1">
    <citation type="submission" date="2023-02" db="EMBL/GenBank/DDBJ databases">
        <title>LHISI_Scaffold_Assembly.</title>
        <authorList>
            <person name="Stuart O.P."/>
            <person name="Cleave R."/>
            <person name="Magrath M.J.L."/>
            <person name="Mikheyev A.S."/>
        </authorList>
    </citation>
    <scope>NUCLEOTIDE SEQUENCE [LARGE SCALE GENOMIC DNA]</scope>
    <source>
        <strain evidence="2">Daus_M_001</strain>
        <tissue evidence="2">Leg muscle</tissue>
    </source>
</reference>
<organism evidence="2 3">
    <name type="scientific">Dryococelus australis</name>
    <dbReference type="NCBI Taxonomy" id="614101"/>
    <lineage>
        <taxon>Eukaryota</taxon>
        <taxon>Metazoa</taxon>
        <taxon>Ecdysozoa</taxon>
        <taxon>Arthropoda</taxon>
        <taxon>Hexapoda</taxon>
        <taxon>Insecta</taxon>
        <taxon>Pterygota</taxon>
        <taxon>Neoptera</taxon>
        <taxon>Polyneoptera</taxon>
        <taxon>Phasmatodea</taxon>
        <taxon>Verophasmatodea</taxon>
        <taxon>Anareolatae</taxon>
        <taxon>Phasmatidae</taxon>
        <taxon>Eurycanthinae</taxon>
        <taxon>Dryococelus</taxon>
    </lineage>
</organism>
<protein>
    <submittedName>
        <fullName evidence="2">Uncharacterized protein</fullName>
    </submittedName>
</protein>
<evidence type="ECO:0000256" key="1">
    <source>
        <dbReference type="SAM" id="MobiDB-lite"/>
    </source>
</evidence>
<name>A0ABQ9HVZ4_9NEOP</name>
<sequence length="154" mass="17998">MRRFGVNGKLNLTPLFQDMKRKTFLMVTKQEFFIISFLLELYRLKEQLVMEAGFPAGTDENDCNDETDECEPEWVEVQSKFDSGESSFSDFASDDNQLATCDEDDSNEVEIKRPPREEVYNALDVLKRFFMTSTNLSHRMAVLQSMERDVVYFE</sequence>
<proteinExistence type="predicted"/>
<feature type="compositionally biased region" description="Polar residues" evidence="1">
    <location>
        <begin position="84"/>
        <end position="99"/>
    </location>
</feature>
<comment type="caution">
    <text evidence="2">The sequence shown here is derived from an EMBL/GenBank/DDBJ whole genome shotgun (WGS) entry which is preliminary data.</text>
</comment>
<accession>A0ABQ9HVZ4</accession>
<gene>
    <name evidence="2" type="ORF">PR048_008048</name>
</gene>